<dbReference type="GO" id="GO:0012505">
    <property type="term" value="C:endomembrane system"/>
    <property type="evidence" value="ECO:0007669"/>
    <property type="project" value="UniProtKB-SubCell"/>
</dbReference>
<evidence type="ECO:0000256" key="1">
    <source>
        <dbReference type="ARBA" id="ARBA00004127"/>
    </source>
</evidence>
<dbReference type="PANTHER" id="PTHR31769">
    <property type="entry name" value="OS07G0462200 PROTEIN-RELATED"/>
    <property type="match status" value="1"/>
</dbReference>
<organism evidence="8 9">
    <name type="scientific">Dendrobium nobile</name>
    <name type="common">Orchid</name>
    <dbReference type="NCBI Taxonomy" id="94219"/>
    <lineage>
        <taxon>Eukaryota</taxon>
        <taxon>Viridiplantae</taxon>
        <taxon>Streptophyta</taxon>
        <taxon>Embryophyta</taxon>
        <taxon>Tracheophyta</taxon>
        <taxon>Spermatophyta</taxon>
        <taxon>Magnoliopsida</taxon>
        <taxon>Liliopsida</taxon>
        <taxon>Asparagales</taxon>
        <taxon>Orchidaceae</taxon>
        <taxon>Epidendroideae</taxon>
        <taxon>Malaxideae</taxon>
        <taxon>Dendrobiinae</taxon>
        <taxon>Dendrobium</taxon>
    </lineage>
</organism>
<dbReference type="EMBL" id="JAGYWB010000015">
    <property type="protein sequence ID" value="KAI0497846.1"/>
    <property type="molecule type" value="Genomic_DNA"/>
</dbReference>
<gene>
    <name evidence="8" type="ORF">KFK09_021084</name>
</gene>
<evidence type="ECO:0000313" key="8">
    <source>
        <dbReference type="EMBL" id="KAI0497846.1"/>
    </source>
</evidence>
<dbReference type="OrthoDB" id="1667348at2759"/>
<dbReference type="Proteomes" id="UP000829196">
    <property type="component" value="Unassembled WGS sequence"/>
</dbReference>
<evidence type="ECO:0000256" key="3">
    <source>
        <dbReference type="ARBA" id="ARBA00022729"/>
    </source>
</evidence>
<evidence type="ECO:0000256" key="6">
    <source>
        <dbReference type="ARBA" id="ARBA00029467"/>
    </source>
</evidence>
<proteinExistence type="inferred from homology"/>
<dbReference type="Pfam" id="PF06749">
    <property type="entry name" value="DUF1218"/>
    <property type="match status" value="1"/>
</dbReference>
<name>A0A8T3AMR7_DENNO</name>
<dbReference type="InterPro" id="IPR009606">
    <property type="entry name" value="DEAL/Modifying_wall_lignin1/2"/>
</dbReference>
<evidence type="ECO:0000256" key="2">
    <source>
        <dbReference type="ARBA" id="ARBA00022692"/>
    </source>
</evidence>
<feature type="transmembrane region" description="Helical" evidence="7">
    <location>
        <begin position="134"/>
        <end position="157"/>
    </location>
</feature>
<keyword evidence="5 7" id="KW-0472">Membrane</keyword>
<evidence type="ECO:0000256" key="4">
    <source>
        <dbReference type="ARBA" id="ARBA00022989"/>
    </source>
</evidence>
<dbReference type="InterPro" id="IPR052222">
    <property type="entry name" value="DESIGUAL"/>
</dbReference>
<comment type="subcellular location">
    <subcellularLocation>
        <location evidence="1">Endomembrane system</location>
        <topology evidence="1">Multi-pass membrane protein</topology>
    </subcellularLocation>
</comment>
<keyword evidence="4 7" id="KW-1133">Transmembrane helix</keyword>
<reference evidence="8" key="1">
    <citation type="journal article" date="2022" name="Front. Genet.">
        <title>Chromosome-Scale Assembly of the Dendrobium nobile Genome Provides Insights Into the Molecular Mechanism of the Biosynthesis of the Medicinal Active Ingredient of Dendrobium.</title>
        <authorList>
            <person name="Xu Q."/>
            <person name="Niu S.-C."/>
            <person name="Li K.-L."/>
            <person name="Zheng P.-J."/>
            <person name="Zhang X.-J."/>
            <person name="Jia Y."/>
            <person name="Liu Y."/>
            <person name="Niu Y.-X."/>
            <person name="Yu L.-H."/>
            <person name="Chen D.-F."/>
            <person name="Zhang G.-Q."/>
        </authorList>
    </citation>
    <scope>NUCLEOTIDE SEQUENCE</scope>
    <source>
        <tissue evidence="8">Leaf</tissue>
    </source>
</reference>
<comment type="caution">
    <text evidence="8">The sequence shown here is derived from an EMBL/GenBank/DDBJ whole genome shotgun (WGS) entry which is preliminary data.</text>
</comment>
<evidence type="ECO:0000256" key="5">
    <source>
        <dbReference type="ARBA" id="ARBA00023136"/>
    </source>
</evidence>
<keyword evidence="2 7" id="KW-0812">Transmembrane</keyword>
<accession>A0A8T3AMR7</accession>
<keyword evidence="9" id="KW-1185">Reference proteome</keyword>
<sequence>MVRVGGIVVCLLIVIMDIVAGILGIEAEIAQSKGKNLRVLIFECKEPVHQAYRLGIAAAVILAAAHVIANLLGGCTCICSREEFERSSANRQMAAATLAVSWVIVLVGFSLLMIGAMSNAKSKATCGFGHRHFLSIGGILCFAHGLFTVAYYSSAIASWDEGKFMGRPQQAHP</sequence>
<evidence type="ECO:0000313" key="9">
    <source>
        <dbReference type="Proteomes" id="UP000829196"/>
    </source>
</evidence>
<comment type="similarity">
    <text evidence="6">Belongs to the DESIGUAL family.</text>
</comment>
<feature type="transmembrane region" description="Helical" evidence="7">
    <location>
        <begin position="51"/>
        <end position="72"/>
    </location>
</feature>
<dbReference type="AlphaFoldDB" id="A0A8T3AMR7"/>
<keyword evidence="3" id="KW-0732">Signal</keyword>
<protein>
    <submittedName>
        <fullName evidence="8">Uncharacterized protein</fullName>
    </submittedName>
</protein>
<feature type="transmembrane region" description="Helical" evidence="7">
    <location>
        <begin position="93"/>
        <end position="114"/>
    </location>
</feature>
<evidence type="ECO:0000256" key="7">
    <source>
        <dbReference type="SAM" id="Phobius"/>
    </source>
</evidence>